<protein>
    <recommendedName>
        <fullName evidence="1">DUF5655 domain-containing protein</fullName>
    </recommendedName>
</protein>
<dbReference type="InterPro" id="IPR043714">
    <property type="entry name" value="DUF5655"/>
</dbReference>
<comment type="caution">
    <text evidence="2">The sequence shown here is derived from an EMBL/GenBank/DDBJ whole genome shotgun (WGS) entry which is preliminary data.</text>
</comment>
<sequence length="120" mass="13934">MNDKRLKDFLDGKTEYTLGLFRFFVNALEQFGTVNLIPLKSMIAVEGKHKFAYLTQLGKNFIHIVIPFSKPFTDNLCFTKIAQVPGTSQYNHHLRIYQEDDFNDEVKSFLRMAHDGEDVD</sequence>
<dbReference type="EMBL" id="QGNY01000001">
    <property type="protein sequence ID" value="PWS33590.1"/>
    <property type="molecule type" value="Genomic_DNA"/>
</dbReference>
<reference evidence="3" key="1">
    <citation type="submission" date="2018-05" db="EMBL/GenBank/DDBJ databases">
        <title>Pedobacter paludis sp. nov., isolated from wetland soil.</title>
        <authorList>
            <person name="Zhang Y."/>
        </authorList>
    </citation>
    <scope>NUCLEOTIDE SEQUENCE [LARGE SCALE GENOMIC DNA]</scope>
    <source>
        <strain evidence="3">R-8</strain>
    </source>
</reference>
<dbReference type="AlphaFoldDB" id="A0A317F2W9"/>
<name>A0A317F2W9_9SPHI</name>
<organism evidence="2 3">
    <name type="scientific">Pedobacter paludis</name>
    <dbReference type="NCBI Taxonomy" id="2203212"/>
    <lineage>
        <taxon>Bacteria</taxon>
        <taxon>Pseudomonadati</taxon>
        <taxon>Bacteroidota</taxon>
        <taxon>Sphingobacteriia</taxon>
        <taxon>Sphingobacteriales</taxon>
        <taxon>Sphingobacteriaceae</taxon>
        <taxon>Pedobacter</taxon>
    </lineage>
</organism>
<gene>
    <name evidence="2" type="ORF">DF947_02935</name>
</gene>
<dbReference type="OrthoDB" id="671474at2"/>
<evidence type="ECO:0000313" key="3">
    <source>
        <dbReference type="Proteomes" id="UP000245391"/>
    </source>
</evidence>
<keyword evidence="3" id="KW-1185">Reference proteome</keyword>
<proteinExistence type="predicted"/>
<dbReference type="Proteomes" id="UP000245391">
    <property type="component" value="Unassembled WGS sequence"/>
</dbReference>
<evidence type="ECO:0000313" key="2">
    <source>
        <dbReference type="EMBL" id="PWS33590.1"/>
    </source>
</evidence>
<dbReference type="RefSeq" id="WP_109928174.1">
    <property type="nucleotide sequence ID" value="NZ_QGNY01000001.1"/>
</dbReference>
<evidence type="ECO:0000259" key="1">
    <source>
        <dbReference type="Pfam" id="PF18899"/>
    </source>
</evidence>
<feature type="domain" description="DUF5655" evidence="1">
    <location>
        <begin position="8"/>
        <end position="115"/>
    </location>
</feature>
<accession>A0A317F2W9</accession>
<dbReference type="Pfam" id="PF18899">
    <property type="entry name" value="DUF5655"/>
    <property type="match status" value="1"/>
</dbReference>